<organism evidence="3 4">
    <name type="scientific">Sinanodonta woodiana</name>
    <name type="common">Chinese pond mussel</name>
    <name type="synonym">Anodonta woodiana</name>
    <dbReference type="NCBI Taxonomy" id="1069815"/>
    <lineage>
        <taxon>Eukaryota</taxon>
        <taxon>Metazoa</taxon>
        <taxon>Spiralia</taxon>
        <taxon>Lophotrochozoa</taxon>
        <taxon>Mollusca</taxon>
        <taxon>Bivalvia</taxon>
        <taxon>Autobranchia</taxon>
        <taxon>Heteroconchia</taxon>
        <taxon>Palaeoheterodonta</taxon>
        <taxon>Unionida</taxon>
        <taxon>Unionoidea</taxon>
        <taxon>Unionidae</taxon>
        <taxon>Unioninae</taxon>
        <taxon>Sinanodonta</taxon>
    </lineage>
</organism>
<dbReference type="AlphaFoldDB" id="A0ABD3UVY1"/>
<protein>
    <submittedName>
        <fullName evidence="3">Uncharacterized protein</fullName>
    </submittedName>
</protein>
<proteinExistence type="predicted"/>
<evidence type="ECO:0000256" key="1">
    <source>
        <dbReference type="SAM" id="SignalP"/>
    </source>
</evidence>
<dbReference type="EMBL" id="JBJQND010000015">
    <property type="protein sequence ID" value="KAL3853362.1"/>
    <property type="molecule type" value="Genomic_DNA"/>
</dbReference>
<feature type="chain" id="PRO_5044725074" evidence="1">
    <location>
        <begin position="22"/>
        <end position="137"/>
    </location>
</feature>
<name>A0ABD3UVY1_SINWO</name>
<gene>
    <name evidence="2" type="ORF">ACJMK2_016892</name>
    <name evidence="3" type="ORF">ACJMK2_016910</name>
</gene>
<evidence type="ECO:0000313" key="2">
    <source>
        <dbReference type="EMBL" id="KAL3853344.1"/>
    </source>
</evidence>
<keyword evidence="1" id="KW-0732">Signal</keyword>
<keyword evidence="4" id="KW-1185">Reference proteome</keyword>
<evidence type="ECO:0000313" key="4">
    <source>
        <dbReference type="Proteomes" id="UP001634394"/>
    </source>
</evidence>
<reference evidence="3 4" key="1">
    <citation type="submission" date="2024-11" db="EMBL/GenBank/DDBJ databases">
        <title>Chromosome-level genome assembly of the freshwater bivalve Anodonta woodiana.</title>
        <authorList>
            <person name="Chen X."/>
        </authorList>
    </citation>
    <scope>NUCLEOTIDE SEQUENCE [LARGE SCALE GENOMIC DNA]</scope>
    <source>
        <strain evidence="3">MN2024</strain>
        <tissue evidence="3">Gills</tissue>
    </source>
</reference>
<evidence type="ECO:0000313" key="3">
    <source>
        <dbReference type="EMBL" id="KAL3853362.1"/>
    </source>
</evidence>
<dbReference type="EMBL" id="JBJQND010000015">
    <property type="protein sequence ID" value="KAL3853344.1"/>
    <property type="molecule type" value="Genomic_DNA"/>
</dbReference>
<sequence length="137" mass="15785">MGTYSTLITCIIVMCTTSIKAEGSCTGEDCITYDISTEANCTEVSFETPTYDCRWMAGLDLNVDQVILGGRIVAYKIEWLNQQWSDWYVPGLNDIDGKFNEYPLFPTCTVKINKMGMRRTWTYFYDHNHLYIICKNP</sequence>
<accession>A0ABD3UVY1</accession>
<dbReference type="Proteomes" id="UP001634394">
    <property type="component" value="Unassembled WGS sequence"/>
</dbReference>
<feature type="signal peptide" evidence="1">
    <location>
        <begin position="1"/>
        <end position="21"/>
    </location>
</feature>
<comment type="caution">
    <text evidence="3">The sequence shown here is derived from an EMBL/GenBank/DDBJ whole genome shotgun (WGS) entry which is preliminary data.</text>
</comment>